<dbReference type="OrthoDB" id="4115at2759"/>
<reference evidence="3" key="2">
    <citation type="journal article" date="2023" name="Plants (Basel)">
        <title>Annotation of the Turnera subulata (Passifloraceae) Draft Genome Reveals the S-Locus Evolved after the Divergence of Turneroideae from Passifloroideae in a Stepwise Manner.</title>
        <authorList>
            <person name="Henning P.M."/>
            <person name="Roalson E.H."/>
            <person name="Mir W."/>
            <person name="McCubbin A.G."/>
            <person name="Shore J.S."/>
        </authorList>
    </citation>
    <scope>NUCLEOTIDE SEQUENCE</scope>
    <source>
        <strain evidence="3">F60SS</strain>
    </source>
</reference>
<evidence type="ECO:0008006" key="5">
    <source>
        <dbReference type="Google" id="ProtNLM"/>
    </source>
</evidence>
<dbReference type="Proteomes" id="UP001141552">
    <property type="component" value="Unassembled WGS sequence"/>
</dbReference>
<evidence type="ECO:0000256" key="1">
    <source>
        <dbReference type="SAM" id="Coils"/>
    </source>
</evidence>
<dbReference type="PANTHER" id="PTHR33598:SF10">
    <property type="entry name" value="SEED MATURATION-LIKE PROTEIN"/>
    <property type="match status" value="1"/>
</dbReference>
<protein>
    <recommendedName>
        <fullName evidence="5">Seed maturation-like protein</fullName>
    </recommendedName>
</protein>
<keyword evidence="1" id="KW-0175">Coiled coil</keyword>
<keyword evidence="4" id="KW-1185">Reference proteome</keyword>
<feature type="region of interest" description="Disordered" evidence="2">
    <location>
        <begin position="1"/>
        <end position="20"/>
    </location>
</feature>
<feature type="coiled-coil region" evidence="1">
    <location>
        <begin position="258"/>
        <end position="285"/>
    </location>
</feature>
<organism evidence="3 4">
    <name type="scientific">Turnera subulata</name>
    <dbReference type="NCBI Taxonomy" id="218843"/>
    <lineage>
        <taxon>Eukaryota</taxon>
        <taxon>Viridiplantae</taxon>
        <taxon>Streptophyta</taxon>
        <taxon>Embryophyta</taxon>
        <taxon>Tracheophyta</taxon>
        <taxon>Spermatophyta</taxon>
        <taxon>Magnoliopsida</taxon>
        <taxon>eudicotyledons</taxon>
        <taxon>Gunneridae</taxon>
        <taxon>Pentapetalae</taxon>
        <taxon>rosids</taxon>
        <taxon>fabids</taxon>
        <taxon>Malpighiales</taxon>
        <taxon>Passifloraceae</taxon>
        <taxon>Turnera</taxon>
    </lineage>
</organism>
<dbReference type="Pfam" id="PF05542">
    <property type="entry name" value="DUF760"/>
    <property type="match status" value="2"/>
</dbReference>
<proteinExistence type="predicted"/>
<dbReference type="EMBL" id="JAKUCV010006664">
    <property type="protein sequence ID" value="KAJ4826447.1"/>
    <property type="molecule type" value="Genomic_DNA"/>
</dbReference>
<dbReference type="InterPro" id="IPR008479">
    <property type="entry name" value="DUF760"/>
</dbReference>
<sequence>TAAKPNQPPPREVERKRNPSLSLSLHPLRLAYMAAAAPAASARAFSLSRVADLSPKPHQPRSAIVAPPPRLSRHGLVLQHHHQQLSSSAARNRTVRCLSNGGGNDSVSTRKLDWEFSVIANMLKRIEPLDNSVISQGVSDSAKDSMKQTISTMLGLLPSDHFSVSIKFSKQPLHRLLFSAIVTGYTLWNAEYRMSLTRNLDVSAERPLDSAAKDGELELLSEDEREESESVAVGGEEDDLEISPDVLGDLPPEALEFIQQLTAELADAEEELQARKQETIEMELNRRNKNDLLDYLRSLDPDMVLELSRPSCMEVEDIMHQLVQNILRRFFKDAPTANFVGDSTTANKANHQDDGLDEFFNTIGTSRDYLAKLLFWCMLLGHHLRGVENRLHLSCVVGLL</sequence>
<gene>
    <name evidence="3" type="ORF">Tsubulata_013639</name>
</gene>
<feature type="non-terminal residue" evidence="3">
    <location>
        <position position="1"/>
    </location>
</feature>
<feature type="region of interest" description="Disordered" evidence="2">
    <location>
        <begin position="215"/>
        <end position="242"/>
    </location>
</feature>
<comment type="caution">
    <text evidence="3">The sequence shown here is derived from an EMBL/GenBank/DDBJ whole genome shotgun (WGS) entry which is preliminary data.</text>
</comment>
<reference evidence="3" key="1">
    <citation type="submission" date="2022-02" db="EMBL/GenBank/DDBJ databases">
        <authorList>
            <person name="Henning P.M."/>
            <person name="McCubbin A.G."/>
            <person name="Shore J.S."/>
        </authorList>
    </citation>
    <scope>NUCLEOTIDE SEQUENCE</scope>
    <source>
        <strain evidence="3">F60SS</strain>
        <tissue evidence="3">Leaves</tissue>
    </source>
</reference>
<accession>A0A9Q0F9V4</accession>
<name>A0A9Q0F9V4_9ROSI</name>
<evidence type="ECO:0000313" key="3">
    <source>
        <dbReference type="EMBL" id="KAJ4826447.1"/>
    </source>
</evidence>
<feature type="compositionally biased region" description="Pro residues" evidence="2">
    <location>
        <begin position="1"/>
        <end position="10"/>
    </location>
</feature>
<dbReference type="PANTHER" id="PTHR33598">
    <property type="entry name" value="OS02G0833400 PROTEIN"/>
    <property type="match status" value="1"/>
</dbReference>
<feature type="compositionally biased region" description="Acidic residues" evidence="2">
    <location>
        <begin position="217"/>
        <end position="242"/>
    </location>
</feature>
<evidence type="ECO:0000313" key="4">
    <source>
        <dbReference type="Proteomes" id="UP001141552"/>
    </source>
</evidence>
<evidence type="ECO:0000256" key="2">
    <source>
        <dbReference type="SAM" id="MobiDB-lite"/>
    </source>
</evidence>
<dbReference type="AlphaFoldDB" id="A0A9Q0F9V4"/>